<dbReference type="AlphaFoldDB" id="A0AAU7F0H6"/>
<sequence length="101" mass="11337">MDISRCEYSFLVEGMGLEDGDFSPVAHLVTDVETVQMMREAEQGEFLIVTNIHLILPPAKREQGAYAMELLSEIRIQAGTEENPVYEFITGTGHIYTSARK</sequence>
<reference evidence="1" key="1">
    <citation type="submission" date="2024-05" db="EMBL/GenBank/DDBJ databases">
        <title>Draft genome sequence of Pseudomonas iranensis M7D1.</title>
        <authorList>
            <person name="Miller S.L."/>
            <person name="Nsubuga A."/>
            <person name="Lu N."/>
            <person name="King J."/>
            <person name="Shears P."/>
            <person name="Lawson P.A."/>
        </authorList>
    </citation>
    <scope>NUCLEOTIDE SEQUENCE</scope>
    <source>
        <strain evidence="1">M7D1</strain>
    </source>
</reference>
<dbReference type="EMBL" id="CP157354">
    <property type="protein sequence ID" value="XBL97396.1"/>
    <property type="molecule type" value="Genomic_DNA"/>
</dbReference>
<gene>
    <name evidence="1" type="ORF">ABHN08_05325</name>
</gene>
<organism evidence="1">
    <name type="scientific">Pseudomonas iranensis</name>
    <dbReference type="NCBI Taxonomy" id="2745503"/>
    <lineage>
        <taxon>Bacteria</taxon>
        <taxon>Pseudomonadati</taxon>
        <taxon>Pseudomonadota</taxon>
        <taxon>Gammaproteobacteria</taxon>
        <taxon>Pseudomonadales</taxon>
        <taxon>Pseudomonadaceae</taxon>
        <taxon>Pseudomonas</taxon>
    </lineage>
</organism>
<accession>A0AAU7F0H6</accession>
<name>A0AAU7F0H6_9PSED</name>
<proteinExistence type="predicted"/>
<protein>
    <submittedName>
        <fullName evidence="1">Uncharacterized protein</fullName>
    </submittedName>
</protein>
<evidence type="ECO:0000313" key="1">
    <source>
        <dbReference type="EMBL" id="XBL97396.1"/>
    </source>
</evidence>